<dbReference type="Pfam" id="PF02595">
    <property type="entry name" value="Gly_kinase"/>
    <property type="match status" value="1"/>
</dbReference>
<evidence type="ECO:0000256" key="1">
    <source>
        <dbReference type="SAM" id="MobiDB-lite"/>
    </source>
</evidence>
<comment type="caution">
    <text evidence="2">The sequence shown here is derived from an EMBL/GenBank/DDBJ whole genome shotgun (WGS) entry which is preliminary data.</text>
</comment>
<dbReference type="PANTHER" id="PTHR21599">
    <property type="entry name" value="GLYCERATE KINASE"/>
    <property type="match status" value="1"/>
</dbReference>
<dbReference type="GO" id="GO:0031388">
    <property type="term" value="P:organic acid phosphorylation"/>
    <property type="evidence" value="ECO:0007669"/>
    <property type="project" value="InterPro"/>
</dbReference>
<organism evidence="2 3">
    <name type="scientific">Streptomyces shenzhenensis</name>
    <dbReference type="NCBI Taxonomy" id="943815"/>
    <lineage>
        <taxon>Bacteria</taxon>
        <taxon>Bacillati</taxon>
        <taxon>Actinomycetota</taxon>
        <taxon>Actinomycetes</taxon>
        <taxon>Kitasatosporales</taxon>
        <taxon>Streptomycetaceae</taxon>
        <taxon>Streptomyces</taxon>
    </lineage>
</organism>
<sequence>MAFLGVQPGAGIEILMDLLGFRQELAGARLVITGEGSLDAQSLHGKAPVGVTGAAGTQGVPVVAVAGRTQLSVEQLRGAGIQARRPDPLRSRRWIPARAADGPSRPGRRSAGRRPAGRDR</sequence>
<protein>
    <recommendedName>
        <fullName evidence="4">Glycerate kinase</fullName>
    </recommendedName>
</protein>
<dbReference type="OrthoDB" id="9774290at2"/>
<dbReference type="InterPro" id="IPR004381">
    <property type="entry name" value="Glycerate_kinase"/>
</dbReference>
<dbReference type="Gene3D" id="3.40.50.10350">
    <property type="entry name" value="Glycerate kinase, domain 1"/>
    <property type="match status" value="1"/>
</dbReference>
<reference evidence="2 3" key="1">
    <citation type="submission" date="2017-11" db="EMBL/GenBank/DDBJ databases">
        <title>Draft genome of actinobacteria isolated from guarana (Paullinia cupana (Mart.) Ducke.</title>
        <authorList>
            <person name="Siqueira K.A."/>
            <person name="Liotti R.G."/>
            <person name="Mendes T.A.O."/>
            <person name="Soares M.A."/>
        </authorList>
    </citation>
    <scope>NUCLEOTIDE SEQUENCE [LARGE SCALE GENOMIC DNA]</scope>
    <source>
        <strain evidence="2 3">193</strain>
    </source>
</reference>
<dbReference type="GO" id="GO:0008887">
    <property type="term" value="F:glycerate kinase activity"/>
    <property type="evidence" value="ECO:0007669"/>
    <property type="project" value="InterPro"/>
</dbReference>
<accession>A0A3M0HX36</accession>
<dbReference type="InterPro" id="IPR018197">
    <property type="entry name" value="Glycerate_kinase_RE-like"/>
</dbReference>
<dbReference type="EMBL" id="PENI01000039">
    <property type="protein sequence ID" value="RMB80708.1"/>
    <property type="molecule type" value="Genomic_DNA"/>
</dbReference>
<dbReference type="RefSeq" id="WP_121894562.1">
    <property type="nucleotide sequence ID" value="NZ_PENI01000039.1"/>
</dbReference>
<dbReference type="Proteomes" id="UP000270471">
    <property type="component" value="Unassembled WGS sequence"/>
</dbReference>
<feature type="region of interest" description="Disordered" evidence="1">
    <location>
        <begin position="77"/>
        <end position="120"/>
    </location>
</feature>
<dbReference type="InterPro" id="IPR036129">
    <property type="entry name" value="Glycerate_kinase_sf"/>
</dbReference>
<evidence type="ECO:0000313" key="3">
    <source>
        <dbReference type="Proteomes" id="UP000270471"/>
    </source>
</evidence>
<name>A0A3M0HX36_9ACTN</name>
<evidence type="ECO:0000313" key="2">
    <source>
        <dbReference type="EMBL" id="RMB80708.1"/>
    </source>
</evidence>
<dbReference type="AlphaFoldDB" id="A0A3M0HX36"/>
<dbReference type="SUPFAM" id="SSF110738">
    <property type="entry name" value="Glycerate kinase I"/>
    <property type="match status" value="1"/>
</dbReference>
<gene>
    <name evidence="2" type="ORF">CTZ28_38830</name>
</gene>
<dbReference type="PANTHER" id="PTHR21599:SF0">
    <property type="entry name" value="GLYCERATE KINASE"/>
    <property type="match status" value="1"/>
</dbReference>
<proteinExistence type="predicted"/>
<keyword evidence="3" id="KW-1185">Reference proteome</keyword>
<evidence type="ECO:0008006" key="4">
    <source>
        <dbReference type="Google" id="ProtNLM"/>
    </source>
</evidence>